<gene>
    <name evidence="10" type="ORF">AKO1_001298</name>
    <name evidence="9" type="ORF">AKO1_002930</name>
</gene>
<evidence type="ECO:0000256" key="6">
    <source>
        <dbReference type="ARBA" id="ARBA00023239"/>
    </source>
</evidence>
<dbReference type="Gene3D" id="3.90.228.20">
    <property type="match status" value="1"/>
</dbReference>
<dbReference type="GO" id="GO:0005829">
    <property type="term" value="C:cytosol"/>
    <property type="evidence" value="ECO:0007669"/>
    <property type="project" value="TreeGrafter"/>
</dbReference>
<dbReference type="SUPFAM" id="SSF53795">
    <property type="entry name" value="PEP carboxykinase-like"/>
    <property type="match status" value="1"/>
</dbReference>
<protein>
    <recommendedName>
        <fullName evidence="3">phosphoenolpyruvate carboxykinase (ATP)</fullName>
        <ecNumber evidence="3">4.1.1.49</ecNumber>
    </recommendedName>
</protein>
<dbReference type="GO" id="GO:0005524">
    <property type="term" value="F:ATP binding"/>
    <property type="evidence" value="ECO:0007669"/>
    <property type="project" value="UniProtKB-KW"/>
</dbReference>
<evidence type="ECO:0000256" key="1">
    <source>
        <dbReference type="ARBA" id="ARBA00004742"/>
    </source>
</evidence>
<dbReference type="SUPFAM" id="SSF68923">
    <property type="entry name" value="PEP carboxykinase N-terminal domain"/>
    <property type="match status" value="1"/>
</dbReference>
<keyword evidence="6" id="KW-0456">Lyase</keyword>
<sequence>MLPSRSFVRRGLVPKLLKCQNHISKGQHRCYNPVAEHLEKQNSLAIPPLVEVKIPYWEIDSDNPHTGLEIDTNWSLAPHNIAPKFDAYRNPKLEHILKTAPYGRVKGQKYLVSDQYQPTFDRFVSNSTHQDSTPLTQTASKYFRRMQREVAYHLSYAYNLFVMDGIVGGPNAPIRFITDNSISALFVKNLFVEPSHVQAQKHVVKGVVFHGPGYRSTPKDVVEEFAGPTPKDLGVDNEHFLFLDEETNQVLLGGVSDTKVILESIVNVTGRLVSQQGGVLLPSDSYITKDGKVTLVINSGESLAQLDESKDGSLLYGAHHNVWNKNGLSRAWKGARYNVKDLKNVRDSDHIEKTQDGYVVTRANDVSQNDSVLPNIVNHPSNVVFAVNDPNFVVPSLAQLSVDQFVNLFNAGLVSTSKKDAKFSESLASSDNFSAFGHSGVQAKRLRSLLEESKAKLYVINTASERKDLDNALQSINNESKLTQGDAGKLWTELQGEGVKKQQSKNQEKRTSALKSLEDLVSKKVAALEPAPEEPVSEESGEPQIDIKQA</sequence>
<accession>A0AAW2ZAS7</accession>
<dbReference type="GO" id="GO:0004612">
    <property type="term" value="F:phosphoenolpyruvate carboxykinase (ATP) activity"/>
    <property type="evidence" value="ECO:0007669"/>
    <property type="project" value="UniProtKB-EC"/>
</dbReference>
<dbReference type="Proteomes" id="UP001431209">
    <property type="component" value="Unassembled WGS sequence"/>
</dbReference>
<dbReference type="EC" id="4.1.1.49" evidence="3"/>
<evidence type="ECO:0000256" key="7">
    <source>
        <dbReference type="ARBA" id="ARBA00047371"/>
    </source>
</evidence>
<evidence type="ECO:0000313" key="9">
    <source>
        <dbReference type="EMBL" id="KAL0485162.1"/>
    </source>
</evidence>
<evidence type="ECO:0000256" key="8">
    <source>
        <dbReference type="SAM" id="MobiDB-lite"/>
    </source>
</evidence>
<feature type="region of interest" description="Disordered" evidence="8">
    <location>
        <begin position="525"/>
        <end position="550"/>
    </location>
</feature>
<dbReference type="InterPro" id="IPR001272">
    <property type="entry name" value="PEP_carboxykinase_ATP"/>
</dbReference>
<comment type="catalytic activity">
    <reaction evidence="7">
        <text>oxaloacetate + ATP = phosphoenolpyruvate + ADP + CO2</text>
        <dbReference type="Rhea" id="RHEA:18617"/>
        <dbReference type="ChEBI" id="CHEBI:16452"/>
        <dbReference type="ChEBI" id="CHEBI:16526"/>
        <dbReference type="ChEBI" id="CHEBI:30616"/>
        <dbReference type="ChEBI" id="CHEBI:58702"/>
        <dbReference type="ChEBI" id="CHEBI:456216"/>
        <dbReference type="EC" id="4.1.1.49"/>
    </reaction>
</comment>
<evidence type="ECO:0000256" key="4">
    <source>
        <dbReference type="ARBA" id="ARBA00022741"/>
    </source>
</evidence>
<dbReference type="EMBL" id="JAOPGA020001292">
    <property type="protein sequence ID" value="KAL0486978.1"/>
    <property type="molecule type" value="Genomic_DNA"/>
</dbReference>
<evidence type="ECO:0000256" key="2">
    <source>
        <dbReference type="ARBA" id="ARBA00006052"/>
    </source>
</evidence>
<dbReference type="GO" id="GO:0006094">
    <property type="term" value="P:gluconeogenesis"/>
    <property type="evidence" value="ECO:0007669"/>
    <property type="project" value="InterPro"/>
</dbReference>
<dbReference type="AlphaFoldDB" id="A0AAW2ZAS7"/>
<proteinExistence type="inferred from homology"/>
<dbReference type="InterPro" id="IPR013035">
    <property type="entry name" value="PEP_carboxykinase_C"/>
</dbReference>
<evidence type="ECO:0000313" key="11">
    <source>
        <dbReference type="Proteomes" id="UP001431209"/>
    </source>
</evidence>
<dbReference type="EMBL" id="JAOPGA020001111">
    <property type="protein sequence ID" value="KAL0485162.1"/>
    <property type="molecule type" value="Genomic_DNA"/>
</dbReference>
<keyword evidence="4" id="KW-0547">Nucleotide-binding</keyword>
<reference evidence="10 11" key="1">
    <citation type="submission" date="2024-03" db="EMBL/GenBank/DDBJ databases">
        <title>The Acrasis kona genome and developmental transcriptomes reveal deep origins of eukaryotic multicellular pathways.</title>
        <authorList>
            <person name="Sheikh S."/>
            <person name="Fu C.-J."/>
            <person name="Brown M.W."/>
            <person name="Baldauf S.L."/>
        </authorList>
    </citation>
    <scope>NUCLEOTIDE SEQUENCE [LARGE SCALE GENOMIC DNA]</scope>
    <source>
        <strain evidence="10 11">ATCC MYA-3509</strain>
    </source>
</reference>
<evidence type="ECO:0000256" key="5">
    <source>
        <dbReference type="ARBA" id="ARBA00022840"/>
    </source>
</evidence>
<organism evidence="10 11">
    <name type="scientific">Acrasis kona</name>
    <dbReference type="NCBI Taxonomy" id="1008807"/>
    <lineage>
        <taxon>Eukaryota</taxon>
        <taxon>Discoba</taxon>
        <taxon>Heterolobosea</taxon>
        <taxon>Tetramitia</taxon>
        <taxon>Eutetramitia</taxon>
        <taxon>Acrasidae</taxon>
        <taxon>Acrasis</taxon>
    </lineage>
</organism>
<keyword evidence="5" id="KW-0067">ATP-binding</keyword>
<dbReference type="PANTHER" id="PTHR30031">
    <property type="entry name" value="PHOSPHOENOLPYRUVATE CARBOXYKINASE ATP"/>
    <property type="match status" value="1"/>
</dbReference>
<keyword evidence="11" id="KW-1185">Reference proteome</keyword>
<comment type="caution">
    <text evidence="10">The sequence shown here is derived from an EMBL/GenBank/DDBJ whole genome shotgun (WGS) entry which is preliminary data.</text>
</comment>
<evidence type="ECO:0000313" key="10">
    <source>
        <dbReference type="EMBL" id="KAL0486978.1"/>
    </source>
</evidence>
<name>A0AAW2ZAS7_9EUKA</name>
<evidence type="ECO:0000256" key="3">
    <source>
        <dbReference type="ARBA" id="ARBA00012363"/>
    </source>
</evidence>
<feature type="compositionally biased region" description="Acidic residues" evidence="8">
    <location>
        <begin position="531"/>
        <end position="541"/>
    </location>
</feature>
<dbReference type="PANTHER" id="PTHR30031:SF2">
    <property type="entry name" value="PHOSPHOENOLPYRUVATE CARBOXYKINASE (ATP)"/>
    <property type="match status" value="1"/>
</dbReference>
<dbReference type="InterPro" id="IPR008210">
    <property type="entry name" value="PEP_carboxykinase_N"/>
</dbReference>
<dbReference type="Gene3D" id="3.40.449.10">
    <property type="entry name" value="Phosphoenolpyruvate Carboxykinase, domain 1"/>
    <property type="match status" value="1"/>
</dbReference>
<comment type="pathway">
    <text evidence="1">Carbohydrate biosynthesis; gluconeogenesis.</text>
</comment>
<comment type="similarity">
    <text evidence="2">Belongs to the phosphoenolpyruvate carboxykinase (ATP) family.</text>
</comment>